<dbReference type="Pfam" id="PF18065">
    <property type="entry name" value="PatG_C"/>
    <property type="match status" value="1"/>
</dbReference>
<dbReference type="InterPro" id="IPR040636">
    <property type="entry name" value="PatG_C"/>
</dbReference>
<protein>
    <recommendedName>
        <fullName evidence="1">PatG C-terminal domain-containing protein</fullName>
    </recommendedName>
</protein>
<gene>
    <name evidence="2" type="ORF">JOF47_000155</name>
</gene>
<sequence>MDPMMGARQADEEGGSADLQPGEYTAHTQVTQQAFVYAIGQVQPRFPSLGVEKEFAQVAGQRATATSATDRQIFRETLSDPGNRYLARQLCWVFMIGGLESYLLMPRDRADFDLLVEAVRSSPEPTDLDVVVGKAGPLSQPEACGLIVPIVAFDQLYSFDRSSLLGAIPKPENATGKKLSLFRATSAELFDRIMQLADNAGNTDEHRALNYLAVRYPDIYTQTAIAHEENASLDAVDVRLSRLSGVRKVLDVIFSYRNRRTDVVHKYFVRVDVTEEFPFLVTKLSPFYDR</sequence>
<evidence type="ECO:0000259" key="1">
    <source>
        <dbReference type="Pfam" id="PF18065"/>
    </source>
</evidence>
<comment type="caution">
    <text evidence="2">The sequence shown here is derived from an EMBL/GenBank/DDBJ whole genome shotgun (WGS) entry which is preliminary data.</text>
</comment>
<organism evidence="2 3">
    <name type="scientific">Paeniglutamicibacter kerguelensis</name>
    <dbReference type="NCBI Taxonomy" id="254788"/>
    <lineage>
        <taxon>Bacteria</taxon>
        <taxon>Bacillati</taxon>
        <taxon>Actinomycetota</taxon>
        <taxon>Actinomycetes</taxon>
        <taxon>Micrococcales</taxon>
        <taxon>Micrococcaceae</taxon>
        <taxon>Paeniglutamicibacter</taxon>
    </lineage>
</organism>
<keyword evidence="3" id="KW-1185">Reference proteome</keyword>
<feature type="domain" description="PatG C-terminal" evidence="1">
    <location>
        <begin position="182"/>
        <end position="287"/>
    </location>
</feature>
<dbReference type="RefSeq" id="WP_209995301.1">
    <property type="nucleotide sequence ID" value="NZ_BAAAJY010000008.1"/>
</dbReference>
<dbReference type="Proteomes" id="UP001296993">
    <property type="component" value="Unassembled WGS sequence"/>
</dbReference>
<accession>A0ABS4X854</accession>
<evidence type="ECO:0000313" key="2">
    <source>
        <dbReference type="EMBL" id="MBP2384644.1"/>
    </source>
</evidence>
<proteinExistence type="predicted"/>
<name>A0ABS4X854_9MICC</name>
<evidence type="ECO:0000313" key="3">
    <source>
        <dbReference type="Proteomes" id="UP001296993"/>
    </source>
</evidence>
<reference evidence="2 3" key="1">
    <citation type="submission" date="2021-03" db="EMBL/GenBank/DDBJ databases">
        <title>Sequencing the genomes of 1000 actinobacteria strains.</title>
        <authorList>
            <person name="Klenk H.-P."/>
        </authorList>
    </citation>
    <scope>NUCLEOTIDE SEQUENCE [LARGE SCALE GENOMIC DNA]</scope>
    <source>
        <strain evidence="2 3">DSM 15797</strain>
    </source>
</reference>
<dbReference type="EMBL" id="JAGIOF010000001">
    <property type="protein sequence ID" value="MBP2384644.1"/>
    <property type="molecule type" value="Genomic_DNA"/>
</dbReference>